<comment type="pathway">
    <text evidence="2 8">Amino-acid biosynthesis; L-tryptophan biosynthesis; L-tryptophan from chorismate: step 4/5.</text>
</comment>
<comment type="caution">
    <text evidence="10">The sequence shown here is derived from an EMBL/GenBank/DDBJ whole genome shotgun (WGS) entry which is preliminary data.</text>
</comment>
<evidence type="ECO:0000256" key="1">
    <source>
        <dbReference type="ARBA" id="ARBA00001633"/>
    </source>
</evidence>
<dbReference type="InterPro" id="IPR011060">
    <property type="entry name" value="RibuloseP-bd_barrel"/>
</dbReference>
<keyword evidence="6 8" id="KW-0057">Aromatic amino acid biosynthesis</keyword>
<evidence type="ECO:0000313" key="10">
    <source>
        <dbReference type="EMBL" id="GAA4480777.1"/>
    </source>
</evidence>
<keyword evidence="11" id="KW-1185">Reference proteome</keyword>
<evidence type="ECO:0000259" key="9">
    <source>
        <dbReference type="Pfam" id="PF00218"/>
    </source>
</evidence>
<accession>A0ABP8P5N7</accession>
<evidence type="ECO:0000256" key="8">
    <source>
        <dbReference type="HAMAP-Rule" id="MF_00134"/>
    </source>
</evidence>
<dbReference type="InterPro" id="IPR013798">
    <property type="entry name" value="Indole-3-glycerol_P_synth_dom"/>
</dbReference>
<evidence type="ECO:0000256" key="6">
    <source>
        <dbReference type="ARBA" id="ARBA00023141"/>
    </source>
</evidence>
<evidence type="ECO:0000256" key="3">
    <source>
        <dbReference type="ARBA" id="ARBA00022605"/>
    </source>
</evidence>
<dbReference type="InterPro" id="IPR001468">
    <property type="entry name" value="Indole-3-GlycerolPSynthase_CS"/>
</dbReference>
<evidence type="ECO:0000256" key="7">
    <source>
        <dbReference type="ARBA" id="ARBA00023239"/>
    </source>
</evidence>
<evidence type="ECO:0000256" key="5">
    <source>
        <dbReference type="ARBA" id="ARBA00022822"/>
    </source>
</evidence>
<dbReference type="NCBIfam" id="NF001369">
    <property type="entry name" value="PRK00278.1-1"/>
    <property type="match status" value="1"/>
</dbReference>
<dbReference type="PANTHER" id="PTHR22854:SF2">
    <property type="entry name" value="INDOLE-3-GLYCEROL-PHOSPHATE SYNTHASE"/>
    <property type="match status" value="1"/>
</dbReference>
<evidence type="ECO:0000256" key="4">
    <source>
        <dbReference type="ARBA" id="ARBA00022793"/>
    </source>
</evidence>
<dbReference type="InterPro" id="IPR013785">
    <property type="entry name" value="Aldolase_TIM"/>
</dbReference>
<evidence type="ECO:0000256" key="2">
    <source>
        <dbReference type="ARBA" id="ARBA00004696"/>
    </source>
</evidence>
<dbReference type="PROSITE" id="PS00614">
    <property type="entry name" value="IGPS"/>
    <property type="match status" value="1"/>
</dbReference>
<dbReference type="HAMAP" id="MF_00134_B">
    <property type="entry name" value="IGPS_B"/>
    <property type="match status" value="1"/>
</dbReference>
<dbReference type="Pfam" id="PF00218">
    <property type="entry name" value="IGPS"/>
    <property type="match status" value="1"/>
</dbReference>
<dbReference type="PANTHER" id="PTHR22854">
    <property type="entry name" value="TRYPTOPHAN BIOSYNTHESIS PROTEIN"/>
    <property type="match status" value="1"/>
</dbReference>
<evidence type="ECO:0000313" key="11">
    <source>
        <dbReference type="Proteomes" id="UP001501183"/>
    </source>
</evidence>
<dbReference type="InterPro" id="IPR045186">
    <property type="entry name" value="Indole-3-glycerol_P_synth"/>
</dbReference>
<keyword evidence="3 8" id="KW-0028">Amino-acid biosynthesis</keyword>
<dbReference type="NCBIfam" id="NF001377">
    <property type="entry name" value="PRK00278.2-4"/>
    <property type="match status" value="1"/>
</dbReference>
<gene>
    <name evidence="8 10" type="primary">trpC</name>
    <name evidence="10" type="ORF">GCM10023094_27830</name>
</gene>
<comment type="similarity">
    <text evidence="8">Belongs to the TrpC family.</text>
</comment>
<sequence length="269" mass="27772">MSVLDSILDGVRADVAARESVLDLAAVKAAAAAAPSALNAAAALRADGIGVIAEVKRASPSKGELSTITDPAALARAYEEGGARVISVLTEERRFKGSLADLDAVRKAVRIPILRKDFIVGPYQIHEARAHGADVILLIVAALDQNTLTLLLDRTESLGMTALVEVHTEEEADRALEAGASVIGINARNLKTLEVDRDTFARIAPGLPSNVVKIAESGVRGPADLLAYAGAGADAVLVGEGLVTSGDPRTAVKDLVAAGTHPSCPKPSR</sequence>
<dbReference type="SUPFAM" id="SSF51366">
    <property type="entry name" value="Ribulose-phoshate binding barrel"/>
    <property type="match status" value="1"/>
</dbReference>
<dbReference type="EC" id="4.1.1.48" evidence="8"/>
<organism evidence="10 11">
    <name type="scientific">Rhodococcus olei</name>
    <dbReference type="NCBI Taxonomy" id="2161675"/>
    <lineage>
        <taxon>Bacteria</taxon>
        <taxon>Bacillati</taxon>
        <taxon>Actinomycetota</taxon>
        <taxon>Actinomycetes</taxon>
        <taxon>Mycobacteriales</taxon>
        <taxon>Nocardiaceae</taxon>
        <taxon>Rhodococcus</taxon>
    </lineage>
</organism>
<dbReference type="EMBL" id="BAABFB010000044">
    <property type="protein sequence ID" value="GAA4480777.1"/>
    <property type="molecule type" value="Genomic_DNA"/>
</dbReference>
<feature type="domain" description="Indole-3-glycerol phosphate synthase" evidence="9">
    <location>
        <begin position="4"/>
        <end position="255"/>
    </location>
</feature>
<comment type="catalytic activity">
    <reaction evidence="1 8">
        <text>1-(2-carboxyphenylamino)-1-deoxy-D-ribulose 5-phosphate + H(+) = (1S,2R)-1-C-(indol-3-yl)glycerol 3-phosphate + CO2 + H2O</text>
        <dbReference type="Rhea" id="RHEA:23476"/>
        <dbReference type="ChEBI" id="CHEBI:15377"/>
        <dbReference type="ChEBI" id="CHEBI:15378"/>
        <dbReference type="ChEBI" id="CHEBI:16526"/>
        <dbReference type="ChEBI" id="CHEBI:58613"/>
        <dbReference type="ChEBI" id="CHEBI:58866"/>
        <dbReference type="EC" id="4.1.1.48"/>
    </reaction>
</comment>
<dbReference type="Gene3D" id="3.20.20.70">
    <property type="entry name" value="Aldolase class I"/>
    <property type="match status" value="1"/>
</dbReference>
<keyword evidence="7 8" id="KW-0456">Lyase</keyword>
<dbReference type="RefSeq" id="WP_345345801.1">
    <property type="nucleotide sequence ID" value="NZ_BAABFB010000044.1"/>
</dbReference>
<reference evidence="11" key="1">
    <citation type="journal article" date="2019" name="Int. J. Syst. Evol. Microbiol.">
        <title>The Global Catalogue of Microorganisms (GCM) 10K type strain sequencing project: providing services to taxonomists for standard genome sequencing and annotation.</title>
        <authorList>
            <consortium name="The Broad Institute Genomics Platform"/>
            <consortium name="The Broad Institute Genome Sequencing Center for Infectious Disease"/>
            <person name="Wu L."/>
            <person name="Ma J."/>
        </authorList>
    </citation>
    <scope>NUCLEOTIDE SEQUENCE [LARGE SCALE GENOMIC DNA]</scope>
    <source>
        <strain evidence="11">JCM 32206</strain>
    </source>
</reference>
<proteinExistence type="inferred from homology"/>
<dbReference type="Proteomes" id="UP001501183">
    <property type="component" value="Unassembled WGS sequence"/>
</dbReference>
<keyword evidence="4 8" id="KW-0210">Decarboxylase</keyword>
<dbReference type="HAMAP" id="MF_00134_A">
    <property type="entry name" value="IGPS_A"/>
    <property type="match status" value="1"/>
</dbReference>
<name>A0ABP8P5N7_9NOCA</name>
<keyword evidence="5 8" id="KW-0822">Tryptophan biosynthesis</keyword>
<protein>
    <recommendedName>
        <fullName evidence="8">Indole-3-glycerol phosphate synthase</fullName>
        <shortName evidence="8">IGPS</shortName>
        <ecNumber evidence="8">4.1.1.48</ecNumber>
    </recommendedName>
</protein>
<dbReference type="CDD" id="cd00331">
    <property type="entry name" value="IGPS"/>
    <property type="match status" value="1"/>
</dbReference>